<sequence length="279" mass="32241">MKKVIAMFICIILSGCSTGGGINNGDSATLDTEIKNTAIHNDVPQQLKEIDNEKMDKAILYWSKSYLDLLDSSFFENRSRESYYLRSHRVYRPGDQIEIDADSLPRDGRYEVKLMKFNRTDKLFETIIEKTVNRNDPDFIVEIPEGENVTYYLEQIALNTKNEVLKQEFQRLFVPYNEVNAKIELDKTLYSPGDTMKVTLKNLGTVELSTGYGVHFEKWDGERWNPYDFEQIVDAILIILRTDQSFSQDVFLKGFETGTYRVLVELPGNHKISVAFKVE</sequence>
<protein>
    <recommendedName>
        <fullName evidence="2">Bacterial Ig-like domain-containing protein</fullName>
    </recommendedName>
</protein>
<keyword evidence="4" id="KW-1185">Reference proteome</keyword>
<evidence type="ECO:0000259" key="2">
    <source>
        <dbReference type="Pfam" id="PF20251"/>
    </source>
</evidence>
<feature type="signal peptide" evidence="1">
    <location>
        <begin position="1"/>
        <end position="19"/>
    </location>
</feature>
<dbReference type="RefSeq" id="WP_269926996.1">
    <property type="nucleotide sequence ID" value="NZ_JAMKBJ010000010.1"/>
</dbReference>
<proteinExistence type="predicted"/>
<dbReference type="InterPro" id="IPR046878">
    <property type="entry name" value="Big_14"/>
</dbReference>
<evidence type="ECO:0000256" key="1">
    <source>
        <dbReference type="SAM" id="SignalP"/>
    </source>
</evidence>
<comment type="caution">
    <text evidence="3">The sequence shown here is derived from an EMBL/GenBank/DDBJ whole genome shotgun (WGS) entry which is preliminary data.</text>
</comment>
<dbReference type="Proteomes" id="UP001152173">
    <property type="component" value="Unassembled WGS sequence"/>
</dbReference>
<dbReference type="PROSITE" id="PS51257">
    <property type="entry name" value="PROKAR_LIPOPROTEIN"/>
    <property type="match status" value="1"/>
</dbReference>
<accession>A0A9X3LHC0</accession>
<dbReference type="AlphaFoldDB" id="A0A9X3LHC0"/>
<dbReference type="EMBL" id="JAMKBJ010000010">
    <property type="protein sequence ID" value="MCZ8537928.1"/>
    <property type="molecule type" value="Genomic_DNA"/>
</dbReference>
<keyword evidence="1" id="KW-0732">Signal</keyword>
<name>A0A9X3LHC0_9BACL</name>
<gene>
    <name evidence="3" type="ORF">M9R32_12100</name>
</gene>
<evidence type="ECO:0000313" key="4">
    <source>
        <dbReference type="Proteomes" id="UP001152173"/>
    </source>
</evidence>
<feature type="domain" description="Bacterial Ig-like" evidence="2">
    <location>
        <begin position="177"/>
        <end position="270"/>
    </location>
</feature>
<organism evidence="3 4">
    <name type="scientific">Paenisporosarcina quisquiliarum</name>
    <dbReference type="NCBI Taxonomy" id="365346"/>
    <lineage>
        <taxon>Bacteria</taxon>
        <taxon>Bacillati</taxon>
        <taxon>Bacillota</taxon>
        <taxon>Bacilli</taxon>
        <taxon>Bacillales</taxon>
        <taxon>Caryophanaceae</taxon>
        <taxon>Paenisporosarcina</taxon>
    </lineage>
</organism>
<dbReference type="Pfam" id="PF20251">
    <property type="entry name" value="Big_14"/>
    <property type="match status" value="1"/>
</dbReference>
<evidence type="ECO:0000313" key="3">
    <source>
        <dbReference type="EMBL" id="MCZ8537928.1"/>
    </source>
</evidence>
<reference evidence="3" key="1">
    <citation type="submission" date="2022-05" db="EMBL/GenBank/DDBJ databases">
        <authorList>
            <person name="Colautti A."/>
            <person name="Iacumin L."/>
        </authorList>
    </citation>
    <scope>NUCLEOTIDE SEQUENCE</scope>
    <source>
        <strain evidence="3">SK 55</strain>
    </source>
</reference>
<feature type="chain" id="PRO_5040807861" description="Bacterial Ig-like domain-containing protein" evidence="1">
    <location>
        <begin position="20"/>
        <end position="279"/>
    </location>
</feature>